<dbReference type="RefSeq" id="WP_379189777.1">
    <property type="nucleotide sequence ID" value="NZ_JBHSOW010000068.1"/>
</dbReference>
<sequence length="69" mass="7274">MYKLISKDGTKIAYDKAGQGPALIMVAGAFSYRKFPGQVQLANLLSSTSRSTTMTAAAAAIAETHSHMP</sequence>
<evidence type="ECO:0000313" key="2">
    <source>
        <dbReference type="Proteomes" id="UP001596047"/>
    </source>
</evidence>
<evidence type="ECO:0000313" key="1">
    <source>
        <dbReference type="EMBL" id="MFC5651180.1"/>
    </source>
</evidence>
<dbReference type="EMBL" id="JBHSOW010000068">
    <property type="protein sequence ID" value="MFC5651180.1"/>
    <property type="molecule type" value="Genomic_DNA"/>
</dbReference>
<name>A0ABW0VZ29_9BACL</name>
<reference evidence="2" key="1">
    <citation type="journal article" date="2019" name="Int. J. Syst. Evol. Microbiol.">
        <title>The Global Catalogue of Microorganisms (GCM) 10K type strain sequencing project: providing services to taxonomists for standard genome sequencing and annotation.</title>
        <authorList>
            <consortium name="The Broad Institute Genomics Platform"/>
            <consortium name="The Broad Institute Genome Sequencing Center for Infectious Disease"/>
            <person name="Wu L."/>
            <person name="Ma J."/>
        </authorList>
    </citation>
    <scope>NUCLEOTIDE SEQUENCE [LARGE SCALE GENOMIC DNA]</scope>
    <source>
        <strain evidence="2">CGMCC 1.3240</strain>
    </source>
</reference>
<proteinExistence type="predicted"/>
<organism evidence="1 2">
    <name type="scientific">Paenibacillus solisilvae</name>
    <dbReference type="NCBI Taxonomy" id="2486751"/>
    <lineage>
        <taxon>Bacteria</taxon>
        <taxon>Bacillati</taxon>
        <taxon>Bacillota</taxon>
        <taxon>Bacilli</taxon>
        <taxon>Bacillales</taxon>
        <taxon>Paenibacillaceae</taxon>
        <taxon>Paenibacillus</taxon>
    </lineage>
</organism>
<accession>A0ABW0VZ29</accession>
<dbReference type="Proteomes" id="UP001596047">
    <property type="component" value="Unassembled WGS sequence"/>
</dbReference>
<comment type="caution">
    <text evidence="1">The sequence shown here is derived from an EMBL/GenBank/DDBJ whole genome shotgun (WGS) entry which is preliminary data.</text>
</comment>
<keyword evidence="2" id="KW-1185">Reference proteome</keyword>
<protein>
    <submittedName>
        <fullName evidence="1">Uncharacterized protein</fullName>
    </submittedName>
</protein>
<gene>
    <name evidence="1" type="ORF">ACFPYJ_19120</name>
</gene>